<evidence type="ECO:0000313" key="3">
    <source>
        <dbReference type="Proteomes" id="UP000233100"/>
    </source>
</evidence>
<dbReference type="GeneTree" id="ENSGT00960000190362"/>
<feature type="compositionally biased region" description="Polar residues" evidence="1">
    <location>
        <begin position="108"/>
        <end position="118"/>
    </location>
</feature>
<reference evidence="2" key="1">
    <citation type="submission" date="2025-08" db="UniProtKB">
        <authorList>
            <consortium name="Ensembl"/>
        </authorList>
    </citation>
    <scope>IDENTIFICATION</scope>
</reference>
<protein>
    <submittedName>
        <fullName evidence="2">Uncharacterized protein</fullName>
    </submittedName>
</protein>
<keyword evidence="3" id="KW-1185">Reference proteome</keyword>
<organism evidence="2 3">
    <name type="scientific">Macaca fascicularis</name>
    <name type="common">Crab-eating macaque</name>
    <name type="synonym">Cynomolgus monkey</name>
    <dbReference type="NCBI Taxonomy" id="9541"/>
    <lineage>
        <taxon>Eukaryota</taxon>
        <taxon>Metazoa</taxon>
        <taxon>Chordata</taxon>
        <taxon>Craniata</taxon>
        <taxon>Vertebrata</taxon>
        <taxon>Euteleostomi</taxon>
        <taxon>Mammalia</taxon>
        <taxon>Eutheria</taxon>
        <taxon>Euarchontoglires</taxon>
        <taxon>Primates</taxon>
        <taxon>Haplorrhini</taxon>
        <taxon>Catarrhini</taxon>
        <taxon>Cercopithecidae</taxon>
        <taxon>Cercopithecinae</taxon>
        <taxon>Macaca</taxon>
    </lineage>
</organism>
<evidence type="ECO:0000256" key="1">
    <source>
        <dbReference type="SAM" id="MobiDB-lite"/>
    </source>
</evidence>
<feature type="compositionally biased region" description="Basic and acidic residues" evidence="1">
    <location>
        <begin position="96"/>
        <end position="107"/>
    </location>
</feature>
<name>A0A7N9CQX4_MACFA</name>
<dbReference type="Ensembl" id="ENSMFAT00000077604.1">
    <property type="protein sequence ID" value="ENSMFAP00000053483.1"/>
    <property type="gene ID" value="ENSMFAG00000061191.1"/>
</dbReference>
<feature type="compositionally biased region" description="Basic and acidic residues" evidence="1">
    <location>
        <begin position="52"/>
        <end position="63"/>
    </location>
</feature>
<proteinExistence type="predicted"/>
<accession>A0A7N9CQX4</accession>
<reference evidence="2" key="2">
    <citation type="submission" date="2025-09" db="UniProtKB">
        <authorList>
            <consortium name="Ensembl"/>
        </authorList>
    </citation>
    <scope>IDENTIFICATION</scope>
</reference>
<feature type="region of interest" description="Disordered" evidence="1">
    <location>
        <begin position="20"/>
        <end position="144"/>
    </location>
</feature>
<dbReference type="Proteomes" id="UP000233100">
    <property type="component" value="Unplaced"/>
</dbReference>
<sequence>EEASKARIRQVHSLFSNILSSATPAADTKAKRVWSGPQAISNRPTAEGPDLLEGKLSNRKDTYTKTPSVHHHHQRPETDKTTKMGKKQGRKAGNSKIRDISPGKGERSSSPATDQSWMENDFDEMREEGFSPSNFSELKEELRT</sequence>
<evidence type="ECO:0000313" key="2">
    <source>
        <dbReference type="Ensembl" id="ENSMFAP00000053483.1"/>
    </source>
</evidence>
<dbReference type="AlphaFoldDB" id="A0A7N9CQX4"/>